<feature type="domain" description="Fucosyltransferase C-terminal" evidence="4">
    <location>
        <begin position="125"/>
        <end position="229"/>
    </location>
</feature>
<evidence type="ECO:0000259" key="4">
    <source>
        <dbReference type="Pfam" id="PF00852"/>
    </source>
</evidence>
<dbReference type="GO" id="GO:0046920">
    <property type="term" value="F:alpha-(1-&gt;3)-fucosyltransferase activity"/>
    <property type="evidence" value="ECO:0007669"/>
    <property type="project" value="TreeGrafter"/>
</dbReference>
<keyword evidence="2" id="KW-0328">Glycosyltransferase</keyword>
<dbReference type="InterPro" id="IPR001503">
    <property type="entry name" value="Glyco_trans_10"/>
</dbReference>
<reference evidence="5 6" key="1">
    <citation type="submission" date="2020-09" db="EMBL/GenBank/DDBJ databases">
        <title>Draft genome of Gelidibacter salicanalis PAMC21136.</title>
        <authorList>
            <person name="Park H."/>
        </authorList>
    </citation>
    <scope>NUCLEOTIDE SEQUENCE [LARGE SCALE GENOMIC DNA]</scope>
    <source>
        <strain evidence="5 6">PAMC21136</strain>
    </source>
</reference>
<dbReference type="SUPFAM" id="SSF53756">
    <property type="entry name" value="UDP-Glycosyltransferase/glycogen phosphorylase"/>
    <property type="match status" value="1"/>
</dbReference>
<dbReference type="Gene3D" id="3.40.50.11660">
    <property type="entry name" value="Glycosyl transferase family 10, C-terminal domain"/>
    <property type="match status" value="1"/>
</dbReference>
<accession>A0A934KL14</accession>
<name>A0A934KL14_9FLAO</name>
<evidence type="ECO:0000313" key="5">
    <source>
        <dbReference type="EMBL" id="MBJ7879174.1"/>
    </source>
</evidence>
<dbReference type="AlphaFoldDB" id="A0A934KL14"/>
<dbReference type="GO" id="GO:0016020">
    <property type="term" value="C:membrane"/>
    <property type="evidence" value="ECO:0007669"/>
    <property type="project" value="InterPro"/>
</dbReference>
<proteinExistence type="inferred from homology"/>
<evidence type="ECO:0000256" key="2">
    <source>
        <dbReference type="ARBA" id="ARBA00022676"/>
    </source>
</evidence>
<gene>
    <name evidence="5" type="ORF">JEM65_00685</name>
</gene>
<dbReference type="Proteomes" id="UP000662373">
    <property type="component" value="Unassembled WGS sequence"/>
</dbReference>
<evidence type="ECO:0000256" key="3">
    <source>
        <dbReference type="ARBA" id="ARBA00022679"/>
    </source>
</evidence>
<keyword evidence="6" id="KW-1185">Reference proteome</keyword>
<organism evidence="5 6">
    <name type="scientific">Gelidibacter salicanalis</name>
    <dbReference type="NCBI Taxonomy" id="291193"/>
    <lineage>
        <taxon>Bacteria</taxon>
        <taxon>Pseudomonadati</taxon>
        <taxon>Bacteroidota</taxon>
        <taxon>Flavobacteriia</taxon>
        <taxon>Flavobacteriales</taxon>
        <taxon>Flavobacteriaceae</taxon>
        <taxon>Gelidibacter</taxon>
    </lineage>
</organism>
<dbReference type="InterPro" id="IPR055270">
    <property type="entry name" value="Glyco_tran_10_C"/>
</dbReference>
<dbReference type="PANTHER" id="PTHR11929">
    <property type="entry name" value="ALPHA- 1,3 -FUCOSYLTRANSFERASE"/>
    <property type="match status" value="1"/>
</dbReference>
<evidence type="ECO:0000313" key="6">
    <source>
        <dbReference type="Proteomes" id="UP000662373"/>
    </source>
</evidence>
<dbReference type="Pfam" id="PF00852">
    <property type="entry name" value="Glyco_transf_10"/>
    <property type="match status" value="1"/>
</dbReference>
<dbReference type="InterPro" id="IPR038577">
    <property type="entry name" value="GT10-like_C_sf"/>
</dbReference>
<keyword evidence="3" id="KW-0808">Transferase</keyword>
<comment type="similarity">
    <text evidence="1">Belongs to the glycosyltransferase 10 family.</text>
</comment>
<dbReference type="EMBL" id="JAEHJZ010000001">
    <property type="protein sequence ID" value="MBJ7879174.1"/>
    <property type="molecule type" value="Genomic_DNA"/>
</dbReference>
<dbReference type="RefSeq" id="WP_199596621.1">
    <property type="nucleotide sequence ID" value="NZ_JAEHJZ010000001.1"/>
</dbReference>
<sequence length="317" mass="37516">MIVRIIKDWDYPDVFRQTPGGKKKWRNVEFTTDNILEFDYLVVLNRSKKEVTFKCRKNGRFLFTQEPPIDSYDWQKRLFKYFDKVYTSWDVNAPNIVHGQGCLPWHVDKTYDELINLSSNEGSIKQDKISWITSNARNKPGQILRMDFKDQIENVLDFDLYGRGFRQIDDKFEVLYPYKYSFALENNSCNDYWTEKISDCFLSWTIPIYSGCQNITDYFPKNSMIQIDPTRPQEAIEKIQRAINEGFWEKNLSSLAEARDLVLNKYQLFPFVVDNLNTNIEKKKWHYLPSNNPDESIDGKKVLINTLKMGIKNVLNV</sequence>
<comment type="caution">
    <text evidence="5">The sequence shown here is derived from an EMBL/GenBank/DDBJ whole genome shotgun (WGS) entry which is preliminary data.</text>
</comment>
<evidence type="ECO:0000256" key="1">
    <source>
        <dbReference type="ARBA" id="ARBA00008919"/>
    </source>
</evidence>
<dbReference type="PANTHER" id="PTHR11929:SF226">
    <property type="entry name" value="ATP-DEPENDENT DNA HELICASE-RELATED"/>
    <property type="match status" value="1"/>
</dbReference>
<protein>
    <recommendedName>
        <fullName evidence="4">Fucosyltransferase C-terminal domain-containing protein</fullName>
    </recommendedName>
</protein>